<dbReference type="AlphaFoldDB" id="A0A432WKI3"/>
<sequence>MPAHATLKDYQREHREHWGKGLNLRVHRALSWLNKAEEERAAGDTDCEFIFLWIAFNAAYSSQYTQETRVREKLAFDSFLERIIRYDTHQRLYGIIWERYTTDIRALMDNQYVYQPFWECVNADPLDDSWRESFTAAKRRSHQALAEQDVVTSLSILLSRLYTLRNQLIHGGATWKGRLNREQIEDATAILRCIVPIIIELMMEHGTEPWGDAAYFLED</sequence>
<dbReference type="Proteomes" id="UP000288405">
    <property type="component" value="Unassembled WGS sequence"/>
</dbReference>
<reference evidence="1 2" key="1">
    <citation type="journal article" date="2011" name="Front. Microbiol.">
        <title>Genomic signatures of strain selection and enhancement in Bacillus atrophaeus var. globigii, a historical biowarfare simulant.</title>
        <authorList>
            <person name="Gibbons H.S."/>
            <person name="Broomall S.M."/>
            <person name="McNew L.A."/>
            <person name="Daligault H."/>
            <person name="Chapman C."/>
            <person name="Bruce D."/>
            <person name="Karavis M."/>
            <person name="Krepps M."/>
            <person name="McGregor P.A."/>
            <person name="Hong C."/>
            <person name="Park K.H."/>
            <person name="Akmal A."/>
            <person name="Feldman A."/>
            <person name="Lin J.S."/>
            <person name="Chang W.E."/>
            <person name="Higgs B.W."/>
            <person name="Demirev P."/>
            <person name="Lindquist J."/>
            <person name="Liem A."/>
            <person name="Fochler E."/>
            <person name="Read T.D."/>
            <person name="Tapia R."/>
            <person name="Johnson S."/>
            <person name="Bishop-Lilly K.A."/>
            <person name="Detter C."/>
            <person name="Han C."/>
            <person name="Sozhamannan S."/>
            <person name="Rosenzweig C.N."/>
            <person name="Skowronski E.W."/>
        </authorList>
    </citation>
    <scope>NUCLEOTIDE SEQUENCE [LARGE SCALE GENOMIC DNA]</scope>
    <source>
        <strain evidence="1 2">GYP-17</strain>
    </source>
</reference>
<evidence type="ECO:0000313" key="2">
    <source>
        <dbReference type="Proteomes" id="UP000288405"/>
    </source>
</evidence>
<dbReference type="EMBL" id="PIPM01000004">
    <property type="protein sequence ID" value="RUO34303.1"/>
    <property type="molecule type" value="Genomic_DNA"/>
</dbReference>
<gene>
    <name evidence="1" type="ORF">CWE11_05950</name>
</gene>
<proteinExistence type="predicted"/>
<accession>A0A432WKI3</accession>
<protein>
    <submittedName>
        <fullName evidence="1">Uncharacterized protein</fullName>
    </submittedName>
</protein>
<comment type="caution">
    <text evidence="1">The sequence shown here is derived from an EMBL/GenBank/DDBJ whole genome shotgun (WGS) entry which is preliminary data.</text>
</comment>
<organism evidence="1 2">
    <name type="scientific">Aliidiomarina sanyensis</name>
    <dbReference type="NCBI Taxonomy" id="1249555"/>
    <lineage>
        <taxon>Bacteria</taxon>
        <taxon>Pseudomonadati</taxon>
        <taxon>Pseudomonadota</taxon>
        <taxon>Gammaproteobacteria</taxon>
        <taxon>Alteromonadales</taxon>
        <taxon>Idiomarinaceae</taxon>
        <taxon>Aliidiomarina</taxon>
    </lineage>
</organism>
<evidence type="ECO:0000313" key="1">
    <source>
        <dbReference type="EMBL" id="RUO34303.1"/>
    </source>
</evidence>
<name>A0A432WKI3_9GAMM</name>
<keyword evidence="2" id="KW-1185">Reference proteome</keyword>